<evidence type="ECO:0000313" key="2">
    <source>
        <dbReference type="Proteomes" id="UP000250572"/>
    </source>
</evidence>
<organism evidence="1 2">
    <name type="scientific">Gambusia affinis</name>
    <name type="common">Western mosquitofish</name>
    <name type="synonym">Heterandria affinis</name>
    <dbReference type="NCBI Taxonomy" id="33528"/>
    <lineage>
        <taxon>Eukaryota</taxon>
        <taxon>Metazoa</taxon>
        <taxon>Chordata</taxon>
        <taxon>Craniata</taxon>
        <taxon>Vertebrata</taxon>
        <taxon>Euteleostomi</taxon>
        <taxon>Actinopterygii</taxon>
        <taxon>Neopterygii</taxon>
        <taxon>Teleostei</taxon>
        <taxon>Neoteleostei</taxon>
        <taxon>Acanthomorphata</taxon>
        <taxon>Ovalentaria</taxon>
        <taxon>Atherinomorphae</taxon>
        <taxon>Cyprinodontiformes</taxon>
        <taxon>Poeciliidae</taxon>
        <taxon>Poeciliinae</taxon>
        <taxon>Gambusia</taxon>
    </lineage>
</organism>
<accession>A0A315W579</accession>
<reference evidence="1 2" key="1">
    <citation type="journal article" date="2018" name="G3 (Bethesda)">
        <title>A High-Quality Reference Genome for the Invasive Mosquitofish Gambusia affinis Using a Chicago Library.</title>
        <authorList>
            <person name="Hoffberg S.L."/>
            <person name="Troendle N.J."/>
            <person name="Glenn T.C."/>
            <person name="Mahmud O."/>
            <person name="Louha S."/>
            <person name="Chalopin D."/>
            <person name="Bennetzen J.L."/>
            <person name="Mauricio R."/>
        </authorList>
    </citation>
    <scope>NUCLEOTIDE SEQUENCE [LARGE SCALE GENOMIC DNA]</scope>
    <source>
        <strain evidence="1">NE01/NJP1002.9</strain>
        <tissue evidence="1">Muscle</tissue>
    </source>
</reference>
<name>A0A315W579_GAMAF</name>
<sequence>ATHRRGRSLSEALTLDELENGALVISSATDSSHNLKKGDEILGATINFNRLSKEEVIKVLKLMEPFDDKVKVLTRSCLSKSVDSLDQCARNPEAVC</sequence>
<evidence type="ECO:0000313" key="1">
    <source>
        <dbReference type="EMBL" id="PWA30779.1"/>
    </source>
</evidence>
<proteinExistence type="predicted"/>
<feature type="non-terminal residue" evidence="1">
    <location>
        <position position="1"/>
    </location>
</feature>
<dbReference type="EMBL" id="NHOQ01000347">
    <property type="protein sequence ID" value="PWA30779.1"/>
    <property type="molecule type" value="Genomic_DNA"/>
</dbReference>
<dbReference type="Proteomes" id="UP000250572">
    <property type="component" value="Unassembled WGS sequence"/>
</dbReference>
<comment type="caution">
    <text evidence="1">The sequence shown here is derived from an EMBL/GenBank/DDBJ whole genome shotgun (WGS) entry which is preliminary data.</text>
</comment>
<gene>
    <name evidence="1" type="ORF">CCH79_00009269</name>
</gene>
<evidence type="ECO:0008006" key="3">
    <source>
        <dbReference type="Google" id="ProtNLM"/>
    </source>
</evidence>
<dbReference type="AlphaFoldDB" id="A0A315W579"/>
<keyword evidence="2" id="KW-1185">Reference proteome</keyword>
<protein>
    <recommendedName>
        <fullName evidence="3">PDZ domain-containing protein</fullName>
    </recommendedName>
</protein>